<dbReference type="EMBL" id="SMBU01000008">
    <property type="protein sequence ID" value="TCV00257.1"/>
    <property type="molecule type" value="Genomic_DNA"/>
</dbReference>
<protein>
    <recommendedName>
        <fullName evidence="1">GAF domain-containing protein</fullName>
    </recommendedName>
</protein>
<dbReference type="InterPro" id="IPR003018">
    <property type="entry name" value="GAF"/>
</dbReference>
<dbReference type="InterPro" id="IPR029016">
    <property type="entry name" value="GAF-like_dom_sf"/>
</dbReference>
<dbReference type="Pfam" id="PF01590">
    <property type="entry name" value="GAF"/>
    <property type="match status" value="1"/>
</dbReference>
<name>A0A4R3V5K4_ROSSA</name>
<evidence type="ECO:0000313" key="2">
    <source>
        <dbReference type="EMBL" id="TCV00257.1"/>
    </source>
</evidence>
<proteinExistence type="predicted"/>
<dbReference type="RefSeq" id="WP_132570917.1">
    <property type="nucleotide sequence ID" value="NZ_CBCSGL010000062.1"/>
</dbReference>
<accession>A0A4R3V5K4</accession>
<organism evidence="2 3">
    <name type="scientific">Roseateles saccharophilus</name>
    <name type="common">Pseudomonas saccharophila</name>
    <dbReference type="NCBI Taxonomy" id="304"/>
    <lineage>
        <taxon>Bacteria</taxon>
        <taxon>Pseudomonadati</taxon>
        <taxon>Pseudomonadota</taxon>
        <taxon>Betaproteobacteria</taxon>
        <taxon>Burkholderiales</taxon>
        <taxon>Sphaerotilaceae</taxon>
        <taxon>Roseateles</taxon>
    </lineage>
</organism>
<dbReference type="SUPFAM" id="SSF55781">
    <property type="entry name" value="GAF domain-like"/>
    <property type="match status" value="1"/>
</dbReference>
<comment type="caution">
    <text evidence="2">The sequence shown here is derived from an EMBL/GenBank/DDBJ whole genome shotgun (WGS) entry which is preliminary data.</text>
</comment>
<dbReference type="AlphaFoldDB" id="A0A4R3V5K4"/>
<evidence type="ECO:0000259" key="1">
    <source>
        <dbReference type="Pfam" id="PF01590"/>
    </source>
</evidence>
<dbReference type="Gene3D" id="3.30.450.40">
    <property type="match status" value="1"/>
</dbReference>
<keyword evidence="3" id="KW-1185">Reference proteome</keyword>
<reference evidence="2 3" key="1">
    <citation type="submission" date="2019-03" db="EMBL/GenBank/DDBJ databases">
        <title>Genomic Encyclopedia of Type Strains, Phase IV (KMG-IV): sequencing the most valuable type-strain genomes for metagenomic binning, comparative biology and taxonomic classification.</title>
        <authorList>
            <person name="Goeker M."/>
        </authorList>
    </citation>
    <scope>NUCLEOTIDE SEQUENCE [LARGE SCALE GENOMIC DNA]</scope>
    <source>
        <strain evidence="2 3">DSM 654</strain>
    </source>
</reference>
<sequence length="97" mass="10859">MLKTFTSSNQGGPTLVRYEALLANVPSLGALRETRQPRVVDDIEERFQAASAHSDWLKSRQYRSSYTLPVFRGDELSAFLFFDSTQRAAFAPRSSAA</sequence>
<feature type="domain" description="GAF" evidence="1">
    <location>
        <begin position="24"/>
        <end position="90"/>
    </location>
</feature>
<gene>
    <name evidence="2" type="ORF">EV671_100811</name>
</gene>
<dbReference type="Proteomes" id="UP000295110">
    <property type="component" value="Unassembled WGS sequence"/>
</dbReference>
<evidence type="ECO:0000313" key="3">
    <source>
        <dbReference type="Proteomes" id="UP000295110"/>
    </source>
</evidence>